<keyword evidence="1" id="KW-0472">Membrane</keyword>
<organism evidence="2 3">
    <name type="scientific">Hondaea fermentalgiana</name>
    <dbReference type="NCBI Taxonomy" id="2315210"/>
    <lineage>
        <taxon>Eukaryota</taxon>
        <taxon>Sar</taxon>
        <taxon>Stramenopiles</taxon>
        <taxon>Bigyra</taxon>
        <taxon>Labyrinthulomycetes</taxon>
        <taxon>Thraustochytrida</taxon>
        <taxon>Thraustochytriidae</taxon>
        <taxon>Hondaea</taxon>
    </lineage>
</organism>
<evidence type="ECO:0000313" key="3">
    <source>
        <dbReference type="Proteomes" id="UP000241890"/>
    </source>
</evidence>
<protein>
    <recommendedName>
        <fullName evidence="4">Transmembrane protein</fullName>
    </recommendedName>
</protein>
<proteinExistence type="predicted"/>
<evidence type="ECO:0008006" key="4">
    <source>
        <dbReference type="Google" id="ProtNLM"/>
    </source>
</evidence>
<feature type="non-terminal residue" evidence="2">
    <location>
        <position position="301"/>
    </location>
</feature>
<dbReference type="InParanoid" id="A0A2R5H390"/>
<comment type="caution">
    <text evidence="2">The sequence shown here is derived from an EMBL/GenBank/DDBJ whole genome shotgun (WGS) entry which is preliminary data.</text>
</comment>
<keyword evidence="1" id="KW-0812">Transmembrane</keyword>
<reference evidence="2 3" key="1">
    <citation type="submission" date="2017-12" db="EMBL/GenBank/DDBJ databases">
        <title>Sequencing, de novo assembly and annotation of complete genome of a new Thraustochytrid species, strain FCC1311.</title>
        <authorList>
            <person name="Sedici K."/>
            <person name="Godart F."/>
            <person name="Aiese Cigliano R."/>
            <person name="Sanseverino W."/>
            <person name="Barakat M."/>
            <person name="Ortet P."/>
            <person name="Marechal E."/>
            <person name="Cagnac O."/>
            <person name="Amato A."/>
        </authorList>
    </citation>
    <scope>NUCLEOTIDE SEQUENCE [LARGE SCALE GENOMIC DNA]</scope>
</reference>
<feature type="transmembrane region" description="Helical" evidence="1">
    <location>
        <begin position="279"/>
        <end position="298"/>
    </location>
</feature>
<keyword evidence="3" id="KW-1185">Reference proteome</keyword>
<feature type="transmembrane region" description="Helical" evidence="1">
    <location>
        <begin position="66"/>
        <end position="85"/>
    </location>
</feature>
<dbReference type="Proteomes" id="UP000241890">
    <property type="component" value="Unassembled WGS sequence"/>
</dbReference>
<evidence type="ECO:0000256" key="1">
    <source>
        <dbReference type="SAM" id="Phobius"/>
    </source>
</evidence>
<dbReference type="AlphaFoldDB" id="A0A2R5H390"/>
<feature type="transmembrane region" description="Helical" evidence="1">
    <location>
        <begin position="226"/>
        <end position="246"/>
    </location>
</feature>
<feature type="transmembrane region" description="Helical" evidence="1">
    <location>
        <begin position="31"/>
        <end position="48"/>
    </location>
</feature>
<keyword evidence="1" id="KW-1133">Transmembrane helix</keyword>
<feature type="transmembrane region" description="Helical" evidence="1">
    <location>
        <begin position="201"/>
        <end position="220"/>
    </location>
</feature>
<name>A0A2R5H390_9STRA</name>
<feature type="transmembrane region" description="Helical" evidence="1">
    <location>
        <begin position="105"/>
        <end position="124"/>
    </location>
</feature>
<accession>A0A2R5H390</accession>
<gene>
    <name evidence="2" type="ORF">FCC1311_115342</name>
</gene>
<evidence type="ECO:0000313" key="2">
    <source>
        <dbReference type="EMBL" id="GBG35311.1"/>
    </source>
</evidence>
<sequence>MSDKWCFEYDPADASNFGDCCDSLGVVPKPWWWYLLLTLPVELALAYFRETEGGSIGERNTTRQNVVFSIITLLALAPIVARLVAPTLDDSLVPVCDGVWNCYQAFVFTFTNSSALLTCLTLWVRIKFKRFFPLLLRATRFWFGNPMFTFNFNVFNVEVFDVLDYAQEKVIKMEAAVFSRFDEDGDESMNDKAREGTEMAVEHYFAILVLCGGGALTHVIPGAAAFAWIFVPLVLMLMVSHALRVGPLRNRTALWLLVNIPISVAGVILHMALTVLTPVLVVVGMLVLSLGLALYVIFHSL</sequence>
<dbReference type="EMBL" id="BEYU01000688">
    <property type="protein sequence ID" value="GBG35311.1"/>
    <property type="molecule type" value="Genomic_DNA"/>
</dbReference>
<feature type="transmembrane region" description="Helical" evidence="1">
    <location>
        <begin position="253"/>
        <end position="273"/>
    </location>
</feature>